<evidence type="ECO:0008006" key="4">
    <source>
        <dbReference type="Google" id="ProtNLM"/>
    </source>
</evidence>
<dbReference type="EMBL" id="AJWK01025446">
    <property type="status" value="NOT_ANNOTATED_CDS"/>
    <property type="molecule type" value="Genomic_DNA"/>
</dbReference>
<dbReference type="VEuPathDB" id="VectorBase:LLONM1_008054"/>
<dbReference type="AlphaFoldDB" id="A0A1B0CRX8"/>
<dbReference type="EMBL" id="AJWK01025443">
    <property type="status" value="NOT_ANNOTATED_CDS"/>
    <property type="molecule type" value="Genomic_DNA"/>
</dbReference>
<accession>A0A1B0CRX8</accession>
<dbReference type="EMBL" id="AJWK01025445">
    <property type="status" value="NOT_ANNOTATED_CDS"/>
    <property type="molecule type" value="Genomic_DNA"/>
</dbReference>
<organism evidence="2 3">
    <name type="scientific">Lutzomyia longipalpis</name>
    <name type="common">Sand fly</name>
    <dbReference type="NCBI Taxonomy" id="7200"/>
    <lineage>
        <taxon>Eukaryota</taxon>
        <taxon>Metazoa</taxon>
        <taxon>Ecdysozoa</taxon>
        <taxon>Arthropoda</taxon>
        <taxon>Hexapoda</taxon>
        <taxon>Insecta</taxon>
        <taxon>Pterygota</taxon>
        <taxon>Neoptera</taxon>
        <taxon>Endopterygota</taxon>
        <taxon>Diptera</taxon>
        <taxon>Nematocera</taxon>
        <taxon>Psychodoidea</taxon>
        <taxon>Psychodidae</taxon>
        <taxon>Lutzomyia</taxon>
        <taxon>Lutzomyia</taxon>
    </lineage>
</organism>
<evidence type="ECO:0000313" key="3">
    <source>
        <dbReference type="Proteomes" id="UP000092461"/>
    </source>
</evidence>
<evidence type="ECO:0000256" key="1">
    <source>
        <dbReference type="SAM" id="MobiDB-lite"/>
    </source>
</evidence>
<feature type="compositionally biased region" description="Basic and acidic residues" evidence="1">
    <location>
        <begin position="211"/>
        <end position="223"/>
    </location>
</feature>
<feature type="region of interest" description="Disordered" evidence="1">
    <location>
        <begin position="158"/>
        <end position="232"/>
    </location>
</feature>
<protein>
    <recommendedName>
        <fullName evidence="4">Retrotransposon gag domain-containing protein</fullName>
    </recommendedName>
</protein>
<reference evidence="2" key="1">
    <citation type="submission" date="2020-05" db="UniProtKB">
        <authorList>
            <consortium name="EnsemblMetazoa"/>
        </authorList>
    </citation>
    <scope>IDENTIFICATION</scope>
    <source>
        <strain evidence="2">Jacobina</strain>
    </source>
</reference>
<evidence type="ECO:0000313" key="2">
    <source>
        <dbReference type="EnsemblMetazoa" id="LLOJ007626-PA"/>
    </source>
</evidence>
<dbReference type="PANTHER" id="PTHR45823:SF1">
    <property type="entry name" value="T-SNARE COILED-COIL HOMOLOGY DOMAIN-CONTAINING PROTEIN"/>
    <property type="match status" value="1"/>
</dbReference>
<dbReference type="Proteomes" id="UP000092461">
    <property type="component" value="Unassembled WGS sequence"/>
</dbReference>
<name>A0A1B0CRX8_LUTLO</name>
<dbReference type="VEuPathDB" id="VectorBase:LLOJ007626"/>
<keyword evidence="3" id="KW-1185">Reference proteome</keyword>
<dbReference type="PANTHER" id="PTHR45823">
    <property type="entry name" value="T-SNARE COILED-COIL HOMOLOGY DOMAIN-CONTAINING PROTEIN"/>
    <property type="match status" value="1"/>
</dbReference>
<proteinExistence type="predicted"/>
<dbReference type="EMBL" id="AJWK01025444">
    <property type="status" value="NOT_ANNOTATED_CDS"/>
    <property type="molecule type" value="Genomic_DNA"/>
</dbReference>
<sequence length="466" mass="51711">MGPLTSSFVLFSQHDVESQGGVVLSEDSVASVCVCLLGSRARAGSGVSESRTAIANTTRYGVGCAKTMAASLQDILSSVEEIVEQEVRESIGRAINATTRTVIQRVRAELDPESSVIDGDELFGNSLRRSDGQFRNSTVDPRNTTSFRAAVSRLNREDTPLIDLAGEPRPTPPEAWRDWVFEDWPNGNPGRVPERNEPSGAPRRSSAHPVNFEERDGRHRNEQRPTSGVLNSSPRLRLAQFDGTTPIEEYLTQFHLVANIHNWNSSERAAALASELRGTALNILSGLTTEQLNDCFLLENALRRRFGRSEHKDLCVVEFQSRVQRAKEHLMDFATDLRRLANIAYADCPPYARERLLVLQFRVGVCDMETRQELRRLEPRNLDAAVHRALLYEAEKRLETNRARSVREVAAIDESDSSDTQKIGTQLQRGSSVASVCVCLLGSRARAGSGVSESRTAIANTTRYDF</sequence>
<dbReference type="EnsemblMetazoa" id="LLOJ007626-RA">
    <property type="protein sequence ID" value="LLOJ007626-PA"/>
    <property type="gene ID" value="LLOJ007626"/>
</dbReference>